<protein>
    <submittedName>
        <fullName evidence="1">AAA_12 domain-containing protein</fullName>
    </submittedName>
</protein>
<evidence type="ECO:0000313" key="1">
    <source>
        <dbReference type="WBParaSite" id="HPLM_0001803501-mRNA-1"/>
    </source>
</evidence>
<dbReference type="AlphaFoldDB" id="A0A0N4X155"/>
<name>A0A0N4X155_HAEPC</name>
<dbReference type="WBParaSite" id="HPLM_0001803501-mRNA-1">
    <property type="protein sequence ID" value="HPLM_0001803501-mRNA-1"/>
    <property type="gene ID" value="HPLM_0001803501"/>
</dbReference>
<proteinExistence type="predicted"/>
<sequence>MCITTASLQIITKPGGLFSDMLSISKIIIGTEPAVVAVLGRFPLAEHIYIGDVNQSEPRVHCPQSSRAARRAPKISWSCAEETPLVQVVTPYRAHPALNALPDSLVYDGTSLAPLQHDGDRCSRVTSSSET</sequence>
<organism evidence="1">
    <name type="scientific">Haemonchus placei</name>
    <name type="common">Barber's pole worm</name>
    <dbReference type="NCBI Taxonomy" id="6290"/>
    <lineage>
        <taxon>Eukaryota</taxon>
        <taxon>Metazoa</taxon>
        <taxon>Ecdysozoa</taxon>
        <taxon>Nematoda</taxon>
        <taxon>Chromadorea</taxon>
        <taxon>Rhabditida</taxon>
        <taxon>Rhabditina</taxon>
        <taxon>Rhabditomorpha</taxon>
        <taxon>Strongyloidea</taxon>
        <taxon>Trichostrongylidae</taxon>
        <taxon>Haemonchus</taxon>
    </lineage>
</organism>
<accession>A0A0N4X155</accession>
<reference evidence="1" key="1">
    <citation type="submission" date="2017-02" db="UniProtKB">
        <authorList>
            <consortium name="WormBaseParasite"/>
        </authorList>
    </citation>
    <scope>IDENTIFICATION</scope>
</reference>